<feature type="active site" description="Charge relay system" evidence="5">
    <location>
        <position position="186"/>
    </location>
</feature>
<feature type="domain" description="Peptidase S8/S53" evidence="8">
    <location>
        <begin position="179"/>
        <end position="473"/>
    </location>
</feature>
<feature type="region of interest" description="Disordered" evidence="7">
    <location>
        <begin position="210"/>
        <end position="236"/>
    </location>
</feature>
<name>A0A858Q3V3_9GAMM</name>
<dbReference type="GO" id="GO:0006508">
    <property type="term" value="P:proteolysis"/>
    <property type="evidence" value="ECO:0007669"/>
    <property type="project" value="UniProtKB-KW"/>
</dbReference>
<dbReference type="Proteomes" id="UP000503004">
    <property type="component" value="Chromosome"/>
</dbReference>
<accession>A0A858Q3V3</accession>
<evidence type="ECO:0000256" key="5">
    <source>
        <dbReference type="PROSITE-ProRule" id="PRU01240"/>
    </source>
</evidence>
<dbReference type="InterPro" id="IPR050131">
    <property type="entry name" value="Peptidase_S8_subtilisin-like"/>
</dbReference>
<feature type="compositionally biased region" description="Basic and acidic residues" evidence="7">
    <location>
        <begin position="213"/>
        <end position="222"/>
    </location>
</feature>
<comment type="similarity">
    <text evidence="1 5 6">Belongs to the peptidase S8 family.</text>
</comment>
<keyword evidence="4 5" id="KW-0720">Serine protease</keyword>
<dbReference type="CDD" id="cd07496">
    <property type="entry name" value="Peptidases_S8_13"/>
    <property type="match status" value="1"/>
</dbReference>
<dbReference type="AlphaFoldDB" id="A0A858Q3V3"/>
<dbReference type="PANTHER" id="PTHR43806:SF11">
    <property type="entry name" value="CEREVISIN-RELATED"/>
    <property type="match status" value="1"/>
</dbReference>
<evidence type="ECO:0000256" key="6">
    <source>
        <dbReference type="RuleBase" id="RU003355"/>
    </source>
</evidence>
<evidence type="ECO:0000256" key="2">
    <source>
        <dbReference type="ARBA" id="ARBA00022670"/>
    </source>
</evidence>
<evidence type="ECO:0000313" key="9">
    <source>
        <dbReference type="EMBL" id="QJD28510.1"/>
    </source>
</evidence>
<dbReference type="Gene3D" id="3.40.50.200">
    <property type="entry name" value="Peptidase S8/S53 domain"/>
    <property type="match status" value="1"/>
</dbReference>
<sequence length="480" mass="50915">MNAVLSKLLGGITVAFFSVGSHSAEAPAWRPTTLAAAISLKNYARPEAADFVDGEILVRLKEGQTLDDGFLWKWGLYRTDRVTSGGDVIYRRTDFVPKGMPLKQVVEHRQRLLKVIQRLQAHPAVEYAQPNWILHPVQMPDDPDYKSQWHYFDNGADAGEASGGINLPKAWASNVGHPSVVVAVIDTGLVAIHEDISRVNVADGYDFISDPARAADGDGRDPDETDPGDGEAEDQHSWHGTHVAGTVGVVDSNNGLGVAGVNWHTKVQSVRVLGKGGGTTSDIVDAIRWAAGLPVPGVPDNPTPAQVVNMSLGGLRPCLLDPAEQSAINDAVAQGVTVVVSAGNEALNAAFFTPASCKNVITVAASDFRGHLVSRYSNYGRTIEIMAPGGDLERDDNGDGNPDGVLSTTGRGYEYYNGTSMAAPHVAGVVGLLQSARIQAGLSLLTPQQVLQKIQENAISRTTEQCPRPCGAGLLNAAIE</sequence>
<organism evidence="9 10">
    <name type="scientific">Methylococcus geothermalis</name>
    <dbReference type="NCBI Taxonomy" id="2681310"/>
    <lineage>
        <taxon>Bacteria</taxon>
        <taxon>Pseudomonadati</taxon>
        <taxon>Pseudomonadota</taxon>
        <taxon>Gammaproteobacteria</taxon>
        <taxon>Methylococcales</taxon>
        <taxon>Methylococcaceae</taxon>
        <taxon>Methylococcus</taxon>
    </lineage>
</organism>
<dbReference type="PROSITE" id="PS51892">
    <property type="entry name" value="SUBTILASE"/>
    <property type="match status" value="1"/>
</dbReference>
<dbReference type="PRINTS" id="PR00723">
    <property type="entry name" value="SUBTILISIN"/>
</dbReference>
<evidence type="ECO:0000256" key="4">
    <source>
        <dbReference type="ARBA" id="ARBA00022825"/>
    </source>
</evidence>
<dbReference type="PROSITE" id="PS00136">
    <property type="entry name" value="SUBTILASE_ASP"/>
    <property type="match status" value="1"/>
</dbReference>
<dbReference type="GO" id="GO:0004252">
    <property type="term" value="F:serine-type endopeptidase activity"/>
    <property type="evidence" value="ECO:0007669"/>
    <property type="project" value="UniProtKB-UniRule"/>
</dbReference>
<evidence type="ECO:0000256" key="3">
    <source>
        <dbReference type="ARBA" id="ARBA00022801"/>
    </source>
</evidence>
<keyword evidence="2 5" id="KW-0645">Protease</keyword>
<evidence type="ECO:0000256" key="1">
    <source>
        <dbReference type="ARBA" id="ARBA00011073"/>
    </source>
</evidence>
<feature type="active site" description="Charge relay system" evidence="5">
    <location>
        <position position="420"/>
    </location>
</feature>
<dbReference type="KEGG" id="metu:GNH96_00015"/>
<dbReference type="InterPro" id="IPR036852">
    <property type="entry name" value="Peptidase_S8/S53_dom_sf"/>
</dbReference>
<dbReference type="SUPFAM" id="SSF52743">
    <property type="entry name" value="Subtilisin-like"/>
    <property type="match status" value="1"/>
</dbReference>
<reference evidence="10" key="1">
    <citation type="submission" date="2019-12" db="EMBL/GenBank/DDBJ databases">
        <authorList>
            <person name="Awala S.I."/>
            <person name="Rhee S.K."/>
        </authorList>
    </citation>
    <scope>NUCLEOTIDE SEQUENCE [LARGE SCALE GENOMIC DNA]</scope>
    <source>
        <strain evidence="10">IM1</strain>
    </source>
</reference>
<feature type="compositionally biased region" description="Acidic residues" evidence="7">
    <location>
        <begin position="223"/>
        <end position="232"/>
    </location>
</feature>
<dbReference type="InterPro" id="IPR023828">
    <property type="entry name" value="Peptidase_S8_Ser-AS"/>
</dbReference>
<gene>
    <name evidence="9" type="ORF">GNH96_00015</name>
</gene>
<dbReference type="EMBL" id="CP046565">
    <property type="protein sequence ID" value="QJD28510.1"/>
    <property type="molecule type" value="Genomic_DNA"/>
</dbReference>
<dbReference type="InterPro" id="IPR015500">
    <property type="entry name" value="Peptidase_S8_subtilisin-rel"/>
</dbReference>
<dbReference type="PROSITE" id="PS00138">
    <property type="entry name" value="SUBTILASE_SER"/>
    <property type="match status" value="1"/>
</dbReference>
<dbReference type="PANTHER" id="PTHR43806">
    <property type="entry name" value="PEPTIDASE S8"/>
    <property type="match status" value="1"/>
</dbReference>
<dbReference type="InterPro" id="IPR000209">
    <property type="entry name" value="Peptidase_S8/S53_dom"/>
</dbReference>
<dbReference type="RefSeq" id="WP_169601133.1">
    <property type="nucleotide sequence ID" value="NZ_CP046565.1"/>
</dbReference>
<evidence type="ECO:0000259" key="8">
    <source>
        <dbReference type="Pfam" id="PF00082"/>
    </source>
</evidence>
<feature type="active site" description="Charge relay system" evidence="5">
    <location>
        <position position="239"/>
    </location>
</feature>
<protein>
    <submittedName>
        <fullName evidence="9">S8 family serine peptidase</fullName>
    </submittedName>
</protein>
<dbReference type="InterPro" id="IPR023827">
    <property type="entry name" value="Peptidase_S8_Asp-AS"/>
</dbReference>
<evidence type="ECO:0000313" key="10">
    <source>
        <dbReference type="Proteomes" id="UP000503004"/>
    </source>
</evidence>
<dbReference type="InterPro" id="IPR034176">
    <property type="entry name" value="Peptidases_S8_13"/>
</dbReference>
<dbReference type="Pfam" id="PF00082">
    <property type="entry name" value="Peptidase_S8"/>
    <property type="match status" value="1"/>
</dbReference>
<keyword evidence="3 5" id="KW-0378">Hydrolase</keyword>
<keyword evidence="10" id="KW-1185">Reference proteome</keyword>
<proteinExistence type="inferred from homology"/>
<evidence type="ECO:0000256" key="7">
    <source>
        <dbReference type="SAM" id="MobiDB-lite"/>
    </source>
</evidence>